<dbReference type="RefSeq" id="WP_039330011.1">
    <property type="nucleotide sequence ID" value="NZ_BCMQ01000047.1"/>
</dbReference>
<dbReference type="KEGG" id="mod:AS202_17750"/>
<dbReference type="AlphaFoldDB" id="A0A0S7EED6"/>
<accession>A0A0S7EED6</accession>
<name>A0A0S7EED6_9FLAO</name>
<evidence type="ECO:0000313" key="2">
    <source>
        <dbReference type="Proteomes" id="UP000069030"/>
    </source>
</evidence>
<sequence length="160" mass="18724">MEKESKVNVVLFDQAVELLSKEHELIKWPLTKTAEGNFIKNFGEEIGVFFIRHSYRSGWRFGINTFDQVFHLHKENFKVHNREIYKQGYYIIGTGLHEDLIVLNLNTATVGYVSSEAFYRGEAEVDINVLFKDTGLDMGTFYYRSITEKDSFYRCAEDVR</sequence>
<dbReference type="EMBL" id="CP013690">
    <property type="protein sequence ID" value="ALU27880.1"/>
    <property type="molecule type" value="Genomic_DNA"/>
</dbReference>
<gene>
    <name evidence="1" type="ORF">AS202_17750</name>
</gene>
<reference evidence="1 2" key="1">
    <citation type="journal article" date="2016" name="J. Zhejiang Univ. Sci. B">
        <title>Antibiotic resistance mechanisms of Myroides sp.</title>
        <authorList>
            <person name="Hu S."/>
            <person name="Yuan S."/>
            <person name="Qu H."/>
            <person name="Jiang T."/>
            <person name="Zhou Y."/>
            <person name="Wang M."/>
            <person name="Ming D."/>
        </authorList>
    </citation>
    <scope>NUCLEOTIDE SEQUENCE [LARGE SCALE GENOMIC DNA]</scope>
    <source>
        <strain evidence="1 2">PR63039</strain>
    </source>
</reference>
<evidence type="ECO:0000313" key="1">
    <source>
        <dbReference type="EMBL" id="ALU27880.1"/>
    </source>
</evidence>
<protein>
    <submittedName>
        <fullName evidence="1">Uncharacterized protein</fullName>
    </submittedName>
</protein>
<proteinExistence type="predicted"/>
<organism evidence="1 2">
    <name type="scientific">Myroides odoratimimus</name>
    <dbReference type="NCBI Taxonomy" id="76832"/>
    <lineage>
        <taxon>Bacteria</taxon>
        <taxon>Pseudomonadati</taxon>
        <taxon>Bacteroidota</taxon>
        <taxon>Flavobacteriia</taxon>
        <taxon>Flavobacteriales</taxon>
        <taxon>Flavobacteriaceae</taxon>
        <taxon>Myroides</taxon>
    </lineage>
</organism>
<dbReference type="Proteomes" id="UP000069030">
    <property type="component" value="Chromosome"/>
</dbReference>